<keyword evidence="2" id="KW-1185">Reference proteome</keyword>
<protein>
    <submittedName>
        <fullName evidence="1">Uncharacterized protein</fullName>
    </submittedName>
</protein>
<gene>
    <name evidence="1" type="ORF">Poly21_06660</name>
</gene>
<organism evidence="1 2">
    <name type="scientific">Allorhodopirellula heiligendammensis</name>
    <dbReference type="NCBI Taxonomy" id="2714739"/>
    <lineage>
        <taxon>Bacteria</taxon>
        <taxon>Pseudomonadati</taxon>
        <taxon>Planctomycetota</taxon>
        <taxon>Planctomycetia</taxon>
        <taxon>Pirellulales</taxon>
        <taxon>Pirellulaceae</taxon>
        <taxon>Allorhodopirellula</taxon>
    </lineage>
</organism>
<dbReference type="AlphaFoldDB" id="A0A5C6C1Q2"/>
<proteinExistence type="predicted"/>
<dbReference type="Proteomes" id="UP000319908">
    <property type="component" value="Unassembled WGS sequence"/>
</dbReference>
<evidence type="ECO:0000313" key="1">
    <source>
        <dbReference type="EMBL" id="TWU18503.1"/>
    </source>
</evidence>
<reference evidence="1 2" key="1">
    <citation type="journal article" date="2020" name="Antonie Van Leeuwenhoek">
        <title>Rhodopirellula heiligendammensis sp. nov., Rhodopirellula pilleata sp. nov., and Rhodopirellula solitaria sp. nov. isolated from natural or artificial marine surfaces in Northern Germany and California, USA, and emended description of the genus Rhodopirellula.</title>
        <authorList>
            <person name="Kallscheuer N."/>
            <person name="Wiegand S."/>
            <person name="Jogler M."/>
            <person name="Boedeker C."/>
            <person name="Peeters S.H."/>
            <person name="Rast P."/>
            <person name="Heuer A."/>
            <person name="Jetten M.S.M."/>
            <person name="Rohde M."/>
            <person name="Jogler C."/>
        </authorList>
    </citation>
    <scope>NUCLEOTIDE SEQUENCE [LARGE SCALE GENOMIC DNA]</scope>
    <source>
        <strain evidence="1 2">Poly21</strain>
    </source>
</reference>
<accession>A0A5C6C1Q2</accession>
<sequence length="76" mass="8228">MADDIVSLPGNERRLYLRSKTSWVAGSPQCLRQVGEVENLGSVEVADDESTAVLLVGDNRVTPSAPPTRVFVGWSQ</sequence>
<evidence type="ECO:0000313" key="2">
    <source>
        <dbReference type="Proteomes" id="UP000319908"/>
    </source>
</evidence>
<dbReference type="EMBL" id="SJPU01000001">
    <property type="protein sequence ID" value="TWU18503.1"/>
    <property type="molecule type" value="Genomic_DNA"/>
</dbReference>
<comment type="caution">
    <text evidence="1">The sequence shown here is derived from an EMBL/GenBank/DDBJ whole genome shotgun (WGS) entry which is preliminary data.</text>
</comment>
<name>A0A5C6C1Q2_9BACT</name>